<evidence type="ECO:0000313" key="9">
    <source>
        <dbReference type="EMBL" id="KAI5080771.1"/>
    </source>
</evidence>
<feature type="transmembrane region" description="Helical" evidence="6">
    <location>
        <begin position="328"/>
        <end position="348"/>
    </location>
</feature>
<evidence type="ECO:0000256" key="5">
    <source>
        <dbReference type="ARBA" id="ARBA00023136"/>
    </source>
</evidence>
<reference evidence="9" key="1">
    <citation type="submission" date="2021-01" db="EMBL/GenBank/DDBJ databases">
        <title>Adiantum capillus-veneris genome.</title>
        <authorList>
            <person name="Fang Y."/>
            <person name="Liao Q."/>
        </authorList>
    </citation>
    <scope>NUCLEOTIDE SEQUENCE</scope>
    <source>
        <strain evidence="9">H3</strain>
        <tissue evidence="9">Leaf</tissue>
    </source>
</reference>
<dbReference type="OrthoDB" id="408954at2759"/>
<evidence type="ECO:0000256" key="3">
    <source>
        <dbReference type="ARBA" id="ARBA00022692"/>
    </source>
</evidence>
<feature type="transmembrane region" description="Helical" evidence="6">
    <location>
        <begin position="182"/>
        <end position="211"/>
    </location>
</feature>
<keyword evidence="3 6" id="KW-0812">Transmembrane</keyword>
<dbReference type="GO" id="GO:0008610">
    <property type="term" value="P:lipid biosynthetic process"/>
    <property type="evidence" value="ECO:0007669"/>
    <property type="project" value="InterPro"/>
</dbReference>
<evidence type="ECO:0000256" key="1">
    <source>
        <dbReference type="ARBA" id="ARBA00004141"/>
    </source>
</evidence>
<evidence type="ECO:0000256" key="6">
    <source>
        <dbReference type="SAM" id="Phobius"/>
    </source>
</evidence>
<evidence type="ECO:0000259" key="7">
    <source>
        <dbReference type="Pfam" id="PF04116"/>
    </source>
</evidence>
<evidence type="ECO:0000259" key="8">
    <source>
        <dbReference type="Pfam" id="PF12076"/>
    </source>
</evidence>
<evidence type="ECO:0000256" key="4">
    <source>
        <dbReference type="ARBA" id="ARBA00022989"/>
    </source>
</evidence>
<accession>A0A9D4ZP98</accession>
<feature type="domain" description="Very-long-chain aldehyde decarbonylase CER1-like C-terminal" evidence="8">
    <location>
        <begin position="526"/>
        <end position="624"/>
    </location>
</feature>
<dbReference type="EMBL" id="JABFUD020000004">
    <property type="protein sequence ID" value="KAI5080771.1"/>
    <property type="molecule type" value="Genomic_DNA"/>
</dbReference>
<comment type="caution">
    <text evidence="9">The sequence shown here is derived from an EMBL/GenBank/DDBJ whole genome shotgun (WGS) entry which is preliminary data.</text>
</comment>
<organism evidence="9 10">
    <name type="scientific">Adiantum capillus-veneris</name>
    <name type="common">Maidenhair fern</name>
    <dbReference type="NCBI Taxonomy" id="13818"/>
    <lineage>
        <taxon>Eukaryota</taxon>
        <taxon>Viridiplantae</taxon>
        <taxon>Streptophyta</taxon>
        <taxon>Embryophyta</taxon>
        <taxon>Tracheophyta</taxon>
        <taxon>Polypodiopsida</taxon>
        <taxon>Polypodiidae</taxon>
        <taxon>Polypodiales</taxon>
        <taxon>Pteridineae</taxon>
        <taxon>Pteridaceae</taxon>
        <taxon>Vittarioideae</taxon>
        <taxon>Adiantum</taxon>
    </lineage>
</organism>
<dbReference type="InterPro" id="IPR050307">
    <property type="entry name" value="Sterol_Desaturase_Related"/>
</dbReference>
<dbReference type="Proteomes" id="UP000886520">
    <property type="component" value="Chromosome 4"/>
</dbReference>
<keyword evidence="4 6" id="KW-1133">Transmembrane helix</keyword>
<dbReference type="GO" id="GO:0005506">
    <property type="term" value="F:iron ion binding"/>
    <property type="evidence" value="ECO:0007669"/>
    <property type="project" value="InterPro"/>
</dbReference>
<sequence>MAASAPGLLYNFPWQNWGNFKYLLYIPLAVRAWHTGVIEGCSFAQNICFHMLLLVAVRYLLFQMWGTMSRLPYFSRKYQIQTKGIKFEQIDHEASWENMLIAVALALWGVNTALAPREGLPAWDWWGLPIVLLVHMGPVEWLYYWGHRALHHHFLFTRYHQHHHSSFVTQPITSSNHPFIEIVFYQILFGLPMLAIIILGHGSLGIIYSYVLFIDTMNAWGHCNFEFIPVWTFETLWPLKYLIYSPTFHSLHHSKVHTNFCLFMPLYDYLYGTVDASSDSLHKDVRLRGSHKAKVDCVYLTHATDLLSIFHLQFGFQTFAAQPYAKKWYMWIVWPLALPLMLLAWLFAKPFVGATHFIGNKLELQSWVIPRFSFQYHLRSEAARVDGWIRDCILQAQEAGARVIALGLLNKDRKLNRCQAYHIPGLGEPLQFTCPDITKWTSTPTTSMLMTTSAMASALAPTTPMAKNITAPAISKTLLLMQQLLQTMLAKSRVPPLKVQGQENRPFLLCTAAYAKLPHLLALLPSKEHAADLRTCILPKFQDNLVYVKEYDAGKTCKVWLVDDQVGRGVQKLASKGPYFYQFGVFSIQQWRKDCFYSGIPGLRLPEDAQTINACEVWMMRSFFLLCHRSRDSARARVEAGSSHHLGSGGWASFEADFWSMTGRDPTPYEREYAGRKGLNALMDILSSRGGMNPTDMPLGRDETSD</sequence>
<proteinExistence type="inferred from homology"/>
<dbReference type="PANTHER" id="PTHR11863">
    <property type="entry name" value="STEROL DESATURASE"/>
    <property type="match status" value="1"/>
</dbReference>
<dbReference type="InterPro" id="IPR021940">
    <property type="entry name" value="CER1-like_C"/>
</dbReference>
<evidence type="ECO:0000313" key="10">
    <source>
        <dbReference type="Proteomes" id="UP000886520"/>
    </source>
</evidence>
<keyword evidence="10" id="KW-1185">Reference proteome</keyword>
<dbReference type="Pfam" id="PF12076">
    <property type="entry name" value="CER1-like_C"/>
    <property type="match status" value="1"/>
</dbReference>
<dbReference type="AlphaFoldDB" id="A0A9D4ZP98"/>
<dbReference type="Pfam" id="PF04116">
    <property type="entry name" value="FA_hydroxylase"/>
    <property type="match status" value="1"/>
</dbReference>
<protein>
    <submittedName>
        <fullName evidence="9">Uncharacterized protein</fullName>
    </submittedName>
</protein>
<name>A0A9D4ZP98_ADICA</name>
<keyword evidence="5 6" id="KW-0472">Membrane</keyword>
<comment type="similarity">
    <text evidence="2">Belongs to the sterol desaturase family.</text>
</comment>
<comment type="subcellular location">
    <subcellularLocation>
        <location evidence="1">Membrane</location>
        <topology evidence="1">Multi-pass membrane protein</topology>
    </subcellularLocation>
</comment>
<feature type="domain" description="Fatty acid hydroxylase" evidence="7">
    <location>
        <begin position="136"/>
        <end position="273"/>
    </location>
</feature>
<gene>
    <name evidence="9" type="ORF">GOP47_0003954</name>
</gene>
<dbReference type="GO" id="GO:0016020">
    <property type="term" value="C:membrane"/>
    <property type="evidence" value="ECO:0007669"/>
    <property type="project" value="UniProtKB-SubCell"/>
</dbReference>
<evidence type="ECO:0000256" key="2">
    <source>
        <dbReference type="ARBA" id="ARBA00009324"/>
    </source>
</evidence>
<dbReference type="GO" id="GO:0016491">
    <property type="term" value="F:oxidoreductase activity"/>
    <property type="evidence" value="ECO:0007669"/>
    <property type="project" value="InterPro"/>
</dbReference>
<dbReference type="InterPro" id="IPR006694">
    <property type="entry name" value="Fatty_acid_hydroxylase"/>
</dbReference>